<dbReference type="AlphaFoldDB" id="A0ABD6ET55"/>
<dbReference type="Proteomes" id="UP001608902">
    <property type="component" value="Unassembled WGS sequence"/>
</dbReference>
<sequence length="87" mass="10110">MPVDIIDCKRFSRLLTLEATIVRLFRAVKRMTRNITVQLNHRRWEDIKLEGTLTAQELQAAEVILVIQEQTKASEEIDEMRDSLDVG</sequence>
<accession>A0ABD6ET55</accession>
<evidence type="ECO:0000313" key="1">
    <source>
        <dbReference type="EMBL" id="MFH4980479.1"/>
    </source>
</evidence>
<evidence type="ECO:0000313" key="2">
    <source>
        <dbReference type="Proteomes" id="UP001608902"/>
    </source>
</evidence>
<gene>
    <name evidence="1" type="ORF">AB6A40_007188</name>
</gene>
<dbReference type="EMBL" id="JBGFUD010005606">
    <property type="protein sequence ID" value="MFH4980479.1"/>
    <property type="molecule type" value="Genomic_DNA"/>
</dbReference>
<name>A0ABD6ET55_9BILA</name>
<reference evidence="1 2" key="1">
    <citation type="submission" date="2024-08" db="EMBL/GenBank/DDBJ databases">
        <title>Gnathostoma spinigerum genome.</title>
        <authorList>
            <person name="Gonzalez-Bertolin B."/>
            <person name="Monzon S."/>
            <person name="Zaballos A."/>
            <person name="Jimenez P."/>
            <person name="Dekumyoy P."/>
            <person name="Varona S."/>
            <person name="Cuesta I."/>
            <person name="Sumanam S."/>
            <person name="Adisakwattana P."/>
            <person name="Gasser R.B."/>
            <person name="Hernandez-Gonzalez A."/>
            <person name="Young N.D."/>
            <person name="Perteguer M.J."/>
        </authorList>
    </citation>
    <scope>NUCLEOTIDE SEQUENCE [LARGE SCALE GENOMIC DNA]</scope>
    <source>
        <strain evidence="1">AL3</strain>
        <tissue evidence="1">Liver</tissue>
    </source>
</reference>
<comment type="caution">
    <text evidence="1">The sequence shown here is derived from an EMBL/GenBank/DDBJ whole genome shotgun (WGS) entry which is preliminary data.</text>
</comment>
<proteinExistence type="predicted"/>
<organism evidence="1 2">
    <name type="scientific">Gnathostoma spinigerum</name>
    <dbReference type="NCBI Taxonomy" id="75299"/>
    <lineage>
        <taxon>Eukaryota</taxon>
        <taxon>Metazoa</taxon>
        <taxon>Ecdysozoa</taxon>
        <taxon>Nematoda</taxon>
        <taxon>Chromadorea</taxon>
        <taxon>Rhabditida</taxon>
        <taxon>Spirurina</taxon>
        <taxon>Gnathostomatomorpha</taxon>
        <taxon>Gnathostomatoidea</taxon>
        <taxon>Gnathostomatidae</taxon>
        <taxon>Gnathostoma</taxon>
    </lineage>
</organism>
<keyword evidence="2" id="KW-1185">Reference proteome</keyword>
<protein>
    <submittedName>
        <fullName evidence="1">Uncharacterized protein</fullName>
    </submittedName>
</protein>